<keyword evidence="3 8" id="KW-0863">Zinc-finger</keyword>
<dbReference type="EMBL" id="JAGPXD010000001">
    <property type="protein sequence ID" value="KAH7377197.1"/>
    <property type="molecule type" value="Genomic_DNA"/>
</dbReference>
<evidence type="ECO:0000256" key="7">
    <source>
        <dbReference type="ARBA" id="ARBA00023242"/>
    </source>
</evidence>
<dbReference type="Proteomes" id="UP000813385">
    <property type="component" value="Unassembled WGS sequence"/>
</dbReference>
<dbReference type="OrthoDB" id="10018191at2759"/>
<evidence type="ECO:0000313" key="11">
    <source>
        <dbReference type="Proteomes" id="UP000813385"/>
    </source>
</evidence>
<keyword evidence="6" id="KW-0804">Transcription</keyword>
<keyword evidence="5" id="KW-0805">Transcription regulation</keyword>
<evidence type="ECO:0000259" key="9">
    <source>
        <dbReference type="PROSITE" id="PS50157"/>
    </source>
</evidence>
<sequence>MGGLMISSFLRDDSFDFNTPLLSSAAPSPTHDACDPFTPRSGHSTLQYASIDLGELFSSTASFSFHAFDAAMPICKFAYQHKNDRIDMPRDYSRPLTPTRRMAPSCPPLDLNYNTMLPVNLNQHGAPSISPIHDNMVDHCTMPQDLQLSPVRMSTPGRSMPASTLGCNHSMWLCNNDSPIMMFSTNYTPSPSPLNSMVHRHHSQSPSLTYSECSSDSRRRSIYEAQRRSLALQRQQQKEMMYRMQPQPGMGKMDLMSTDEEDVGGMQLRRQGRARNRCNVQGCTKTYQKREHLKRHQRAAHSIGGTPETYACPAEGCGKSFKDRFDNFKQHLNIHKLGKSTRTPYNEDAAKLHGQLCKQSKTRNMRRNSRAGD</sequence>
<gene>
    <name evidence="10" type="ORF">B0T11DRAFT_304237</name>
</gene>
<dbReference type="AlphaFoldDB" id="A0A8K0TUN4"/>
<dbReference type="GO" id="GO:0006357">
    <property type="term" value="P:regulation of transcription by RNA polymerase II"/>
    <property type="evidence" value="ECO:0007669"/>
    <property type="project" value="TreeGrafter"/>
</dbReference>
<dbReference type="Gene3D" id="3.30.160.60">
    <property type="entry name" value="Classic Zinc Finger"/>
    <property type="match status" value="2"/>
</dbReference>
<comment type="caution">
    <text evidence="10">The sequence shown here is derived from an EMBL/GenBank/DDBJ whole genome shotgun (WGS) entry which is preliminary data.</text>
</comment>
<feature type="domain" description="C2H2-type" evidence="9">
    <location>
        <begin position="276"/>
        <end position="302"/>
    </location>
</feature>
<keyword evidence="11" id="KW-1185">Reference proteome</keyword>
<dbReference type="InterPro" id="IPR013087">
    <property type="entry name" value="Znf_C2H2_type"/>
</dbReference>
<dbReference type="SMART" id="SM00355">
    <property type="entry name" value="ZnF_C2H2"/>
    <property type="match status" value="2"/>
</dbReference>
<evidence type="ECO:0000256" key="2">
    <source>
        <dbReference type="ARBA" id="ARBA00022723"/>
    </source>
</evidence>
<accession>A0A8K0TUN4</accession>
<evidence type="ECO:0000256" key="6">
    <source>
        <dbReference type="ARBA" id="ARBA00023163"/>
    </source>
</evidence>
<dbReference type="PANTHER" id="PTHR46179:SF13">
    <property type="entry name" value="C2H2-TYPE DOMAIN-CONTAINING PROTEIN"/>
    <property type="match status" value="1"/>
</dbReference>
<name>A0A8K0TUN4_9PEZI</name>
<evidence type="ECO:0000313" key="10">
    <source>
        <dbReference type="EMBL" id="KAH7377197.1"/>
    </source>
</evidence>
<dbReference type="InterPro" id="IPR051061">
    <property type="entry name" value="Zinc_finger_trans_reg"/>
</dbReference>
<keyword evidence="7" id="KW-0539">Nucleus</keyword>
<evidence type="ECO:0000256" key="1">
    <source>
        <dbReference type="ARBA" id="ARBA00004123"/>
    </source>
</evidence>
<dbReference type="PROSITE" id="PS00028">
    <property type="entry name" value="ZINC_FINGER_C2H2_1"/>
    <property type="match status" value="1"/>
</dbReference>
<dbReference type="PANTHER" id="PTHR46179">
    <property type="entry name" value="ZINC FINGER PROTEIN"/>
    <property type="match status" value="1"/>
</dbReference>
<proteinExistence type="predicted"/>
<protein>
    <recommendedName>
        <fullName evidence="9">C2H2-type domain-containing protein</fullName>
    </recommendedName>
</protein>
<dbReference type="GO" id="GO:0008270">
    <property type="term" value="F:zinc ion binding"/>
    <property type="evidence" value="ECO:0007669"/>
    <property type="project" value="UniProtKB-KW"/>
</dbReference>
<reference evidence="10" key="1">
    <citation type="journal article" date="2021" name="Nat. Commun.">
        <title>Genetic determinants of endophytism in the Arabidopsis root mycobiome.</title>
        <authorList>
            <person name="Mesny F."/>
            <person name="Miyauchi S."/>
            <person name="Thiergart T."/>
            <person name="Pickel B."/>
            <person name="Atanasova L."/>
            <person name="Karlsson M."/>
            <person name="Huettel B."/>
            <person name="Barry K.W."/>
            <person name="Haridas S."/>
            <person name="Chen C."/>
            <person name="Bauer D."/>
            <person name="Andreopoulos W."/>
            <person name="Pangilinan J."/>
            <person name="LaButti K."/>
            <person name="Riley R."/>
            <person name="Lipzen A."/>
            <person name="Clum A."/>
            <person name="Drula E."/>
            <person name="Henrissat B."/>
            <person name="Kohler A."/>
            <person name="Grigoriev I.V."/>
            <person name="Martin F.M."/>
            <person name="Hacquard S."/>
        </authorList>
    </citation>
    <scope>NUCLEOTIDE SEQUENCE</scope>
    <source>
        <strain evidence="10">MPI-CAGE-AT-0016</strain>
    </source>
</reference>
<evidence type="ECO:0000256" key="4">
    <source>
        <dbReference type="ARBA" id="ARBA00022833"/>
    </source>
</evidence>
<keyword evidence="2" id="KW-0479">Metal-binding</keyword>
<evidence type="ECO:0000256" key="3">
    <source>
        <dbReference type="ARBA" id="ARBA00022771"/>
    </source>
</evidence>
<evidence type="ECO:0000256" key="8">
    <source>
        <dbReference type="PROSITE-ProRule" id="PRU00042"/>
    </source>
</evidence>
<comment type="subcellular location">
    <subcellularLocation>
        <location evidence="1">Nucleus</location>
    </subcellularLocation>
</comment>
<keyword evidence="4" id="KW-0862">Zinc</keyword>
<dbReference type="PROSITE" id="PS50157">
    <property type="entry name" value="ZINC_FINGER_C2H2_2"/>
    <property type="match status" value="1"/>
</dbReference>
<dbReference type="GO" id="GO:0005634">
    <property type="term" value="C:nucleus"/>
    <property type="evidence" value="ECO:0007669"/>
    <property type="project" value="UniProtKB-SubCell"/>
</dbReference>
<evidence type="ECO:0000256" key="5">
    <source>
        <dbReference type="ARBA" id="ARBA00023015"/>
    </source>
</evidence>
<organism evidence="10 11">
    <name type="scientific">Plectosphaerella cucumerina</name>
    <dbReference type="NCBI Taxonomy" id="40658"/>
    <lineage>
        <taxon>Eukaryota</taxon>
        <taxon>Fungi</taxon>
        <taxon>Dikarya</taxon>
        <taxon>Ascomycota</taxon>
        <taxon>Pezizomycotina</taxon>
        <taxon>Sordariomycetes</taxon>
        <taxon>Hypocreomycetidae</taxon>
        <taxon>Glomerellales</taxon>
        <taxon>Plectosphaerellaceae</taxon>
        <taxon>Plectosphaerella</taxon>
    </lineage>
</organism>